<dbReference type="PANTHER" id="PTHR44329:SF298">
    <property type="entry name" value="MIXED LINEAGE KINASE DOMAIN-LIKE PROTEIN"/>
    <property type="match status" value="1"/>
</dbReference>
<dbReference type="Proteomes" id="UP000789342">
    <property type="component" value="Unassembled WGS sequence"/>
</dbReference>
<evidence type="ECO:0000313" key="6">
    <source>
        <dbReference type="Proteomes" id="UP000789342"/>
    </source>
</evidence>
<evidence type="ECO:0000256" key="3">
    <source>
        <dbReference type="SAM" id="MobiDB-lite"/>
    </source>
</evidence>
<protein>
    <submittedName>
        <fullName evidence="5">3811_t:CDS:1</fullName>
    </submittedName>
</protein>
<accession>A0A9N9DAV3</accession>
<dbReference type="InterPro" id="IPR011009">
    <property type="entry name" value="Kinase-like_dom_sf"/>
</dbReference>
<feature type="compositionally biased region" description="Acidic residues" evidence="3">
    <location>
        <begin position="567"/>
        <end position="576"/>
    </location>
</feature>
<dbReference type="SUPFAM" id="SSF56112">
    <property type="entry name" value="Protein kinase-like (PK-like)"/>
    <property type="match status" value="1"/>
</dbReference>
<dbReference type="PANTHER" id="PTHR44329">
    <property type="entry name" value="SERINE/THREONINE-PROTEIN KINASE TNNI3K-RELATED"/>
    <property type="match status" value="1"/>
</dbReference>
<organism evidence="5 6">
    <name type="scientific">Acaulospora morrowiae</name>
    <dbReference type="NCBI Taxonomy" id="94023"/>
    <lineage>
        <taxon>Eukaryota</taxon>
        <taxon>Fungi</taxon>
        <taxon>Fungi incertae sedis</taxon>
        <taxon>Mucoromycota</taxon>
        <taxon>Glomeromycotina</taxon>
        <taxon>Glomeromycetes</taxon>
        <taxon>Diversisporales</taxon>
        <taxon>Acaulosporaceae</taxon>
        <taxon>Acaulospora</taxon>
    </lineage>
</organism>
<gene>
    <name evidence="5" type="ORF">AMORRO_LOCUS8995</name>
</gene>
<comment type="caution">
    <text evidence="5">The sequence shown here is derived from an EMBL/GenBank/DDBJ whole genome shotgun (WGS) entry which is preliminary data.</text>
</comment>
<dbReference type="PROSITE" id="PS50011">
    <property type="entry name" value="PROTEIN_KINASE_DOM"/>
    <property type="match status" value="1"/>
</dbReference>
<dbReference type="GO" id="GO:0005524">
    <property type="term" value="F:ATP binding"/>
    <property type="evidence" value="ECO:0007669"/>
    <property type="project" value="UniProtKB-KW"/>
</dbReference>
<dbReference type="InterPro" id="IPR051681">
    <property type="entry name" value="Ser/Thr_Kinases-Pseudokinases"/>
</dbReference>
<dbReference type="InterPro" id="IPR000719">
    <property type="entry name" value="Prot_kinase_dom"/>
</dbReference>
<reference evidence="5" key="1">
    <citation type="submission" date="2021-06" db="EMBL/GenBank/DDBJ databases">
        <authorList>
            <person name="Kallberg Y."/>
            <person name="Tangrot J."/>
            <person name="Rosling A."/>
        </authorList>
    </citation>
    <scope>NUCLEOTIDE SEQUENCE</scope>
    <source>
        <strain evidence="5">CL551</strain>
    </source>
</reference>
<feature type="compositionally biased region" description="Low complexity" evidence="3">
    <location>
        <begin position="502"/>
        <end position="516"/>
    </location>
</feature>
<feature type="region of interest" description="Disordered" evidence="3">
    <location>
        <begin position="498"/>
        <end position="582"/>
    </location>
</feature>
<dbReference type="Pfam" id="PF07714">
    <property type="entry name" value="PK_Tyr_Ser-Thr"/>
    <property type="match status" value="1"/>
</dbReference>
<sequence length="871" mass="100235">MSDYGTCPNCSFSRSGFLWCQNCESKNFESEEWTSGDIKIDAFIRDVQYHSQNACQAIDWIPYNELKDIVFIREGGFGKVSSAIWIKGPRNWDENQKKWVRKENHMVALKELKDSFKISDQFLIEIRNHSKCNGLAHIIRCYGLSRNPETKNYIMVMRYAPSGNLRDYLRKNQTLQWKEKLMILLTIADGLKDIHNKGIVHRDFHSGNILLDGNTPYISDLGCSSTANVAPDQTGSVFGVLAYIAPEVVLYKNYSKAADIYSFGCIMWEIVTGKPPYFKYNPNFIYHLKIHKGQTPEFGNYFPQEPKELITKCWDADPSNRPNAREIYESFLKMCRMPPNDPVDPLPPILNPENIYESPYNSVTLTEYCHTNDGPCRTCFSEEQDFFNNHLRITYNTKINGQKKVTIPGLDVYCKVEGNRKPDIELLESLQLHEEEIFNILPTSAIGIGITFVKSYQEPSIILYVNVSTELSEQIIENFFKILQRPPEDIVICQLFDEDKPNNGSKRSNNDNSSKNFEVEKKEDIRERENNSDGNKEENKDSKDDINKGKEYKKDDEGDSNKSQRDDGDDPGEDPNDANATMPYGIIDASASAKITSSNDINQTGQVVTIHFILSMWHPGNKDNKLEFEISKINFSGGEMLSDKFKEISGEGYYPVEAKINFKAYPNCQQDNTAVLITVEESSPYSKIEDKQVSLSKIKGLSAGIDGFNPTSILNLNREKTVREKVPFISISNPNRGFREITWLHRIRNEEKKIPDYSQVPKHKAHFRYAKNFVKEFEVKTELTLEFKKKWFSKELMLRRSRVTKLPAKLRFSLSIIIEEKKIQDIFGVKDSIDCSHPRILPANMNNKFQDSSRHNFIESSFSLQEIKRKE</sequence>
<evidence type="ECO:0000256" key="1">
    <source>
        <dbReference type="ARBA" id="ARBA00022741"/>
    </source>
</evidence>
<dbReference type="InterPro" id="IPR001245">
    <property type="entry name" value="Ser-Thr/Tyr_kinase_cat_dom"/>
</dbReference>
<keyword evidence="6" id="KW-1185">Reference proteome</keyword>
<keyword evidence="1" id="KW-0547">Nucleotide-binding</keyword>
<proteinExistence type="predicted"/>
<evidence type="ECO:0000259" key="4">
    <source>
        <dbReference type="PROSITE" id="PS50011"/>
    </source>
</evidence>
<keyword evidence="2" id="KW-0067">ATP-binding</keyword>
<dbReference type="EMBL" id="CAJVPV010008300">
    <property type="protein sequence ID" value="CAG8628841.1"/>
    <property type="molecule type" value="Genomic_DNA"/>
</dbReference>
<feature type="compositionally biased region" description="Basic and acidic residues" evidence="3">
    <location>
        <begin position="517"/>
        <end position="566"/>
    </location>
</feature>
<feature type="domain" description="Protein kinase" evidence="4">
    <location>
        <begin position="66"/>
        <end position="332"/>
    </location>
</feature>
<evidence type="ECO:0000256" key="2">
    <source>
        <dbReference type="ARBA" id="ARBA00022840"/>
    </source>
</evidence>
<dbReference type="AlphaFoldDB" id="A0A9N9DAV3"/>
<dbReference type="GO" id="GO:0004674">
    <property type="term" value="F:protein serine/threonine kinase activity"/>
    <property type="evidence" value="ECO:0007669"/>
    <property type="project" value="TreeGrafter"/>
</dbReference>
<name>A0A9N9DAV3_9GLOM</name>
<dbReference type="OrthoDB" id="346907at2759"/>
<evidence type="ECO:0000313" key="5">
    <source>
        <dbReference type="EMBL" id="CAG8628841.1"/>
    </source>
</evidence>
<dbReference type="Gene3D" id="1.10.510.10">
    <property type="entry name" value="Transferase(Phosphotransferase) domain 1"/>
    <property type="match status" value="1"/>
</dbReference>
<dbReference type="PRINTS" id="PR00109">
    <property type="entry name" value="TYRKINASE"/>
</dbReference>